<name>A0A951PXQ8_9NOST</name>
<dbReference type="EMBL" id="JAHHHN010000007">
    <property type="protein sequence ID" value="MBW4562389.1"/>
    <property type="molecule type" value="Genomic_DNA"/>
</dbReference>
<gene>
    <name evidence="1" type="ORF">KME32_14800</name>
</gene>
<organism evidence="1 2">
    <name type="scientific">Mojavia pulchra JT2-VF2</name>
    <dbReference type="NCBI Taxonomy" id="287848"/>
    <lineage>
        <taxon>Bacteria</taxon>
        <taxon>Bacillati</taxon>
        <taxon>Cyanobacteriota</taxon>
        <taxon>Cyanophyceae</taxon>
        <taxon>Nostocales</taxon>
        <taxon>Nostocaceae</taxon>
    </lineage>
</organism>
<dbReference type="AlphaFoldDB" id="A0A951PXQ8"/>
<comment type="caution">
    <text evidence="1">The sequence shown here is derived from an EMBL/GenBank/DDBJ whole genome shotgun (WGS) entry which is preliminary data.</text>
</comment>
<accession>A0A951PXQ8</accession>
<reference evidence="1" key="2">
    <citation type="journal article" date="2022" name="Microbiol. Resour. Announc.">
        <title>Metagenome Sequencing to Explore Phylogenomics of Terrestrial Cyanobacteria.</title>
        <authorList>
            <person name="Ward R.D."/>
            <person name="Stajich J.E."/>
            <person name="Johansen J.R."/>
            <person name="Huntemann M."/>
            <person name="Clum A."/>
            <person name="Foster B."/>
            <person name="Foster B."/>
            <person name="Roux S."/>
            <person name="Palaniappan K."/>
            <person name="Varghese N."/>
            <person name="Mukherjee S."/>
            <person name="Reddy T.B.K."/>
            <person name="Daum C."/>
            <person name="Copeland A."/>
            <person name="Chen I.A."/>
            <person name="Ivanova N.N."/>
            <person name="Kyrpides N.C."/>
            <person name="Shapiro N."/>
            <person name="Eloe-Fadrosh E.A."/>
            <person name="Pietrasiak N."/>
        </authorList>
    </citation>
    <scope>NUCLEOTIDE SEQUENCE</scope>
    <source>
        <strain evidence="1">JT2-VF2</strain>
    </source>
</reference>
<reference evidence="1" key="1">
    <citation type="submission" date="2021-05" db="EMBL/GenBank/DDBJ databases">
        <authorList>
            <person name="Pietrasiak N."/>
            <person name="Ward R."/>
            <person name="Stajich J.E."/>
            <person name="Kurbessoian T."/>
        </authorList>
    </citation>
    <scope>NUCLEOTIDE SEQUENCE</scope>
    <source>
        <strain evidence="1">JT2-VF2</strain>
    </source>
</reference>
<sequence length="288" mass="34759">MIEEMRNHIELKISEVEVQPYPFPHLIIENFFPDEIFTKIIEYNPFKRNLGREWIGKKESTSMKTSTPYYARKQINFHSHDEFAADEEERKFWEQIKRCFLSEQWFERLIFNKYKEYFVIRFGELVESEDFFDLFKKEFFLQRHEPGYYIGPHTDIPTRVFTCIFSFADRDGFEEYGTQLCVHKDRMVRCWGNNHYSPDDFIVQKVAPYKPNNFLLFFKTRQSFHAVKAIDDSVPNQRYGMQFQFYEPQKGLLTDLSEPDLLVMKHDKKSKKVVSVLRNLTALVLKRQ</sequence>
<evidence type="ECO:0000313" key="2">
    <source>
        <dbReference type="Proteomes" id="UP000715781"/>
    </source>
</evidence>
<dbReference type="Gene3D" id="2.60.120.620">
    <property type="entry name" value="q2cbj1_9rhob like domain"/>
    <property type="match status" value="1"/>
</dbReference>
<evidence type="ECO:0000313" key="1">
    <source>
        <dbReference type="EMBL" id="MBW4562389.1"/>
    </source>
</evidence>
<protein>
    <submittedName>
        <fullName evidence="1">2OG-Fe(II) oxygenase</fullName>
    </submittedName>
</protein>
<proteinExistence type="predicted"/>
<dbReference type="Proteomes" id="UP000715781">
    <property type="component" value="Unassembled WGS sequence"/>
</dbReference>